<organism evidence="2 3">
    <name type="scientific">Penicillium malachiteum</name>
    <dbReference type="NCBI Taxonomy" id="1324776"/>
    <lineage>
        <taxon>Eukaryota</taxon>
        <taxon>Fungi</taxon>
        <taxon>Dikarya</taxon>
        <taxon>Ascomycota</taxon>
        <taxon>Pezizomycotina</taxon>
        <taxon>Eurotiomycetes</taxon>
        <taxon>Eurotiomycetidae</taxon>
        <taxon>Eurotiales</taxon>
        <taxon>Aspergillaceae</taxon>
        <taxon>Penicillium</taxon>
    </lineage>
</organism>
<comment type="caution">
    <text evidence="2">The sequence shown here is derived from an EMBL/GenBank/DDBJ whole genome shotgun (WGS) entry which is preliminary data.</text>
</comment>
<dbReference type="Proteomes" id="UP001215712">
    <property type="component" value="Unassembled WGS sequence"/>
</dbReference>
<protein>
    <submittedName>
        <fullName evidence="2">Uncharacterized protein</fullName>
    </submittedName>
</protein>
<reference evidence="2" key="1">
    <citation type="journal article" date="2023" name="IMA Fungus">
        <title>Comparative genomic study of the Penicillium genus elucidates a diverse pangenome and 15 lateral gene transfer events.</title>
        <authorList>
            <person name="Petersen C."/>
            <person name="Sorensen T."/>
            <person name="Nielsen M.R."/>
            <person name="Sondergaard T.E."/>
            <person name="Sorensen J.L."/>
            <person name="Fitzpatrick D.A."/>
            <person name="Frisvad J.C."/>
            <person name="Nielsen K.L."/>
        </authorList>
    </citation>
    <scope>NUCLEOTIDE SEQUENCE</scope>
    <source>
        <strain evidence="2">IBT 17514</strain>
    </source>
</reference>
<reference evidence="2" key="2">
    <citation type="submission" date="2023-01" db="EMBL/GenBank/DDBJ databases">
        <authorList>
            <person name="Petersen C."/>
        </authorList>
    </citation>
    <scope>NUCLEOTIDE SEQUENCE</scope>
    <source>
        <strain evidence="2">IBT 17514</strain>
    </source>
</reference>
<dbReference type="AlphaFoldDB" id="A0AAD6HIV5"/>
<evidence type="ECO:0000313" key="2">
    <source>
        <dbReference type="EMBL" id="KAJ5719509.1"/>
    </source>
</evidence>
<dbReference type="EMBL" id="JAQJAN010000010">
    <property type="protein sequence ID" value="KAJ5719509.1"/>
    <property type="molecule type" value="Genomic_DNA"/>
</dbReference>
<name>A0AAD6HIV5_9EURO</name>
<gene>
    <name evidence="2" type="ORF">N7493_007087</name>
</gene>
<proteinExistence type="predicted"/>
<feature type="region of interest" description="Disordered" evidence="1">
    <location>
        <begin position="26"/>
        <end position="57"/>
    </location>
</feature>
<evidence type="ECO:0000256" key="1">
    <source>
        <dbReference type="SAM" id="MobiDB-lite"/>
    </source>
</evidence>
<accession>A0AAD6HIV5</accession>
<sequence length="282" mass="32290">MERIPRTDSDLHEKFSPYQLEAMKDFHQRLADRKDTSMNPGAHGNQDTDEDSDLLTSEEVGEDGQCEMLPMIAKECLTQSMKIEQHDTFIINGPPVSSKHARIPFDLRGKIQYWWWCTDSAHSTTKTGKETFPSWNDELNQALCSSCAVHAHKEKYLPIVKSRILHLEISCGGCGSVFGCEWQFSAKYQMITCSPHCKQLLPQRQGIQQPAGLRESARQSFVQDGKFPYQDRMPDKLKMSCSLIAYFKENLNFGLDTILTALKCWVRCTESDSIQRTNYFMV</sequence>
<keyword evidence="3" id="KW-1185">Reference proteome</keyword>
<feature type="compositionally biased region" description="Basic and acidic residues" evidence="1">
    <location>
        <begin position="26"/>
        <end position="36"/>
    </location>
</feature>
<evidence type="ECO:0000313" key="3">
    <source>
        <dbReference type="Proteomes" id="UP001215712"/>
    </source>
</evidence>